<dbReference type="InterPro" id="IPR043429">
    <property type="entry name" value="ArtM/GltK/GlnP/TcyL/YhdX-like"/>
</dbReference>
<dbReference type="PROSITE" id="PS51257">
    <property type="entry name" value="PROKAR_LIPOPROTEIN"/>
    <property type="match status" value="1"/>
</dbReference>
<keyword evidence="4" id="KW-1003">Cell membrane</keyword>
<keyword evidence="5 9" id="KW-0812">Transmembrane</keyword>
<dbReference type="EMBL" id="JACJKY010000004">
    <property type="protein sequence ID" value="MBM6920177.1"/>
    <property type="molecule type" value="Genomic_DNA"/>
</dbReference>
<protein>
    <submittedName>
        <fullName evidence="11">Amino acid ABC transporter permease</fullName>
    </submittedName>
</protein>
<dbReference type="SUPFAM" id="SSF161098">
    <property type="entry name" value="MetI-like"/>
    <property type="match status" value="1"/>
</dbReference>
<gene>
    <name evidence="11" type="ORF">H6A12_03260</name>
</gene>
<evidence type="ECO:0000256" key="6">
    <source>
        <dbReference type="ARBA" id="ARBA00022970"/>
    </source>
</evidence>
<dbReference type="Gene3D" id="1.10.3720.10">
    <property type="entry name" value="MetI-like"/>
    <property type="match status" value="1"/>
</dbReference>
<evidence type="ECO:0000256" key="8">
    <source>
        <dbReference type="ARBA" id="ARBA00023136"/>
    </source>
</evidence>
<dbReference type="GO" id="GO:0022857">
    <property type="term" value="F:transmembrane transporter activity"/>
    <property type="evidence" value="ECO:0007669"/>
    <property type="project" value="InterPro"/>
</dbReference>
<dbReference type="Proteomes" id="UP000774750">
    <property type="component" value="Unassembled WGS sequence"/>
</dbReference>
<reference evidence="11" key="2">
    <citation type="journal article" date="2021" name="Sci. Rep.">
        <title>The distribution of antibiotic resistance genes in chicken gut microbiota commensals.</title>
        <authorList>
            <person name="Juricova H."/>
            <person name="Matiasovicova J."/>
            <person name="Kubasova T."/>
            <person name="Cejkova D."/>
            <person name="Rychlik I."/>
        </authorList>
    </citation>
    <scope>NUCLEOTIDE SEQUENCE</scope>
    <source>
        <strain evidence="11">An559</strain>
    </source>
</reference>
<comment type="subcellular location">
    <subcellularLocation>
        <location evidence="1 9">Cell membrane</location>
        <topology evidence="1 9">Multi-pass membrane protein</topology>
    </subcellularLocation>
</comment>
<feature type="transmembrane region" description="Helical" evidence="9">
    <location>
        <begin position="18"/>
        <end position="38"/>
    </location>
</feature>
<dbReference type="PANTHER" id="PTHR30614:SF20">
    <property type="entry name" value="GLUTAMINE TRANSPORT SYSTEM PERMEASE PROTEIN GLNP"/>
    <property type="match status" value="1"/>
</dbReference>
<sequence>MIEGGRWVLLLEGLWNTIYIAVCAVLIGTVIGCLLALCKISKSKVLRAVANIYTTIIRGIPLATQLMIFYFVIFASFGMDRHLVAIIACGINSGAYVTEIFRAGIQGVDIGQTEAGRSLGLSRAQTMWRIVIPQAVKTALPTYTSEFIALIKETSVLSFIAVADLNKAGDLIRNATYNAWIPLITVAVIYLLITFGLTKLFALLERRLARSDRG</sequence>
<evidence type="ECO:0000259" key="10">
    <source>
        <dbReference type="PROSITE" id="PS50928"/>
    </source>
</evidence>
<organism evidence="11 12">
    <name type="scientific">Merdimmobilis hominis</name>
    <dbReference type="NCBI Taxonomy" id="2897707"/>
    <lineage>
        <taxon>Bacteria</taxon>
        <taxon>Bacillati</taxon>
        <taxon>Bacillota</taxon>
        <taxon>Clostridia</taxon>
        <taxon>Eubacteriales</taxon>
        <taxon>Oscillospiraceae</taxon>
        <taxon>Merdimmobilis</taxon>
    </lineage>
</organism>
<evidence type="ECO:0000256" key="7">
    <source>
        <dbReference type="ARBA" id="ARBA00022989"/>
    </source>
</evidence>
<comment type="caution">
    <text evidence="11">The sequence shown here is derived from an EMBL/GenBank/DDBJ whole genome shotgun (WGS) entry which is preliminary data.</text>
</comment>
<evidence type="ECO:0000313" key="12">
    <source>
        <dbReference type="Proteomes" id="UP000774750"/>
    </source>
</evidence>
<dbReference type="PROSITE" id="PS50928">
    <property type="entry name" value="ABC_TM1"/>
    <property type="match status" value="1"/>
</dbReference>
<dbReference type="PANTHER" id="PTHR30614">
    <property type="entry name" value="MEMBRANE COMPONENT OF AMINO ACID ABC TRANSPORTER"/>
    <property type="match status" value="1"/>
</dbReference>
<keyword evidence="12" id="KW-1185">Reference proteome</keyword>
<keyword evidence="8 9" id="KW-0472">Membrane</keyword>
<evidence type="ECO:0000313" key="11">
    <source>
        <dbReference type="EMBL" id="MBM6920177.1"/>
    </source>
</evidence>
<evidence type="ECO:0000256" key="4">
    <source>
        <dbReference type="ARBA" id="ARBA00022475"/>
    </source>
</evidence>
<evidence type="ECO:0000256" key="1">
    <source>
        <dbReference type="ARBA" id="ARBA00004651"/>
    </source>
</evidence>
<dbReference type="InterPro" id="IPR000515">
    <property type="entry name" value="MetI-like"/>
</dbReference>
<dbReference type="InterPro" id="IPR035906">
    <property type="entry name" value="MetI-like_sf"/>
</dbReference>
<comment type="similarity">
    <text evidence="2">Belongs to the binding-protein-dependent transport system permease family. HisMQ subfamily.</text>
</comment>
<dbReference type="NCBIfam" id="TIGR01726">
    <property type="entry name" value="HEQRo_perm_3TM"/>
    <property type="match status" value="1"/>
</dbReference>
<dbReference type="Pfam" id="PF00528">
    <property type="entry name" value="BPD_transp_1"/>
    <property type="match status" value="1"/>
</dbReference>
<name>A0A938X3K0_9FIRM</name>
<evidence type="ECO:0000256" key="3">
    <source>
        <dbReference type="ARBA" id="ARBA00022448"/>
    </source>
</evidence>
<dbReference type="AlphaFoldDB" id="A0A938X3K0"/>
<reference evidence="11" key="1">
    <citation type="submission" date="2020-08" db="EMBL/GenBank/DDBJ databases">
        <authorList>
            <person name="Cejkova D."/>
            <person name="Kubasova T."/>
            <person name="Jahodarova E."/>
            <person name="Rychlik I."/>
        </authorList>
    </citation>
    <scope>NUCLEOTIDE SEQUENCE</scope>
    <source>
        <strain evidence="11">An559</strain>
    </source>
</reference>
<feature type="domain" description="ABC transmembrane type-1" evidence="10">
    <location>
        <begin position="14"/>
        <end position="201"/>
    </location>
</feature>
<proteinExistence type="inferred from homology"/>
<keyword evidence="3 9" id="KW-0813">Transport</keyword>
<feature type="transmembrane region" description="Helical" evidence="9">
    <location>
        <begin position="179"/>
        <end position="204"/>
    </location>
</feature>
<keyword evidence="6" id="KW-0029">Amino-acid transport</keyword>
<dbReference type="InterPro" id="IPR010065">
    <property type="entry name" value="AA_ABC_transptr_permease_3TM"/>
</dbReference>
<accession>A0A938X3K0</accession>
<dbReference type="GO" id="GO:0006865">
    <property type="term" value="P:amino acid transport"/>
    <property type="evidence" value="ECO:0007669"/>
    <property type="project" value="UniProtKB-KW"/>
</dbReference>
<feature type="transmembrane region" description="Helical" evidence="9">
    <location>
        <begin position="50"/>
        <end position="73"/>
    </location>
</feature>
<dbReference type="GO" id="GO:0043190">
    <property type="term" value="C:ATP-binding cassette (ABC) transporter complex"/>
    <property type="evidence" value="ECO:0007669"/>
    <property type="project" value="InterPro"/>
</dbReference>
<evidence type="ECO:0000256" key="9">
    <source>
        <dbReference type="RuleBase" id="RU363032"/>
    </source>
</evidence>
<evidence type="ECO:0000256" key="5">
    <source>
        <dbReference type="ARBA" id="ARBA00022692"/>
    </source>
</evidence>
<keyword evidence="7 9" id="KW-1133">Transmembrane helix</keyword>
<evidence type="ECO:0000256" key="2">
    <source>
        <dbReference type="ARBA" id="ARBA00010072"/>
    </source>
</evidence>
<dbReference type="FunFam" id="1.10.3720.10:FF:000033">
    <property type="entry name" value="Polar amino acid ABC transporter permease"/>
    <property type="match status" value="1"/>
</dbReference>
<dbReference type="CDD" id="cd06261">
    <property type="entry name" value="TM_PBP2"/>
    <property type="match status" value="1"/>
</dbReference>